<keyword evidence="3 8" id="KW-0732">Signal</keyword>
<comment type="similarity">
    <text evidence="8">Belongs to the peptidase M48 family. BepA subfamily.</text>
</comment>
<feature type="chain" id="PRO_5021519015" description="Putative beta-barrel assembly-enhancing protease" evidence="8">
    <location>
        <begin position="25"/>
        <end position="486"/>
    </location>
</feature>
<feature type="binding site" evidence="8">
    <location>
        <position position="202"/>
    </location>
    <ligand>
        <name>Zn(2+)</name>
        <dbReference type="ChEBI" id="CHEBI:29105"/>
        <note>catalytic</note>
    </ligand>
</feature>
<keyword evidence="5 8" id="KW-0378">Hydrolase</keyword>
<comment type="caution">
    <text evidence="10">The sequence shown here is derived from an EMBL/GenBank/DDBJ whole genome shotgun (WGS) entry which is preliminary data.</text>
</comment>
<reference evidence="10 11" key="1">
    <citation type="submission" date="2019-06" db="EMBL/GenBank/DDBJ databases">
        <title>Whole genome shotgun sequence of Halomonas halmophila NBRC 15537.</title>
        <authorList>
            <person name="Hosoyama A."/>
            <person name="Uohara A."/>
            <person name="Ohji S."/>
            <person name="Ichikawa N."/>
        </authorList>
    </citation>
    <scope>NUCLEOTIDE SEQUENCE [LARGE SCALE GENOMIC DNA]</scope>
    <source>
        <strain evidence="10 11">NBRC 15537</strain>
    </source>
</reference>
<dbReference type="InterPro" id="IPR051156">
    <property type="entry name" value="Mito/Outer_Membr_Metalloprot"/>
</dbReference>
<organism evidence="10 11">
    <name type="scientific">Halomonas halmophila</name>
    <dbReference type="NCBI Taxonomy" id="252"/>
    <lineage>
        <taxon>Bacteria</taxon>
        <taxon>Pseudomonadati</taxon>
        <taxon>Pseudomonadota</taxon>
        <taxon>Gammaproteobacteria</taxon>
        <taxon>Oceanospirillales</taxon>
        <taxon>Halomonadaceae</taxon>
        <taxon>Halomonas</taxon>
    </lineage>
</organism>
<keyword evidence="1 8" id="KW-0645">Protease</keyword>
<evidence type="ECO:0000313" key="10">
    <source>
        <dbReference type="EMBL" id="GED21230.1"/>
    </source>
</evidence>
<comment type="function">
    <text evidence="8">Functions as both a chaperone and a metalloprotease. Maintains the integrity of the outer membrane by promoting either the assembly or the elimination of outer membrane proteins, depending on their folding state.</text>
</comment>
<dbReference type="Gene3D" id="1.25.40.10">
    <property type="entry name" value="Tetratricopeptide repeat domain"/>
    <property type="match status" value="1"/>
</dbReference>
<dbReference type="GO" id="GO:0008270">
    <property type="term" value="F:zinc ion binding"/>
    <property type="evidence" value="ECO:0007669"/>
    <property type="project" value="UniProtKB-UniRule"/>
</dbReference>
<evidence type="ECO:0000313" key="11">
    <source>
        <dbReference type="Proteomes" id="UP000319812"/>
    </source>
</evidence>
<keyword evidence="4 8" id="KW-0574">Periplasm</keyword>
<feature type="domain" description="Peptidase M48" evidence="9">
    <location>
        <begin position="71"/>
        <end position="261"/>
    </location>
</feature>
<feature type="signal peptide" evidence="8">
    <location>
        <begin position="1"/>
        <end position="24"/>
    </location>
</feature>
<dbReference type="PANTHER" id="PTHR22726:SF1">
    <property type="entry name" value="METALLOENDOPEPTIDASE OMA1, MITOCHONDRIAL"/>
    <property type="match status" value="1"/>
</dbReference>
<dbReference type="EMBL" id="BJOC01000003">
    <property type="protein sequence ID" value="GED21230.1"/>
    <property type="molecule type" value="Genomic_DNA"/>
</dbReference>
<evidence type="ECO:0000256" key="1">
    <source>
        <dbReference type="ARBA" id="ARBA00022670"/>
    </source>
</evidence>
<keyword evidence="2 8" id="KW-0479">Metal-binding</keyword>
<dbReference type="AlphaFoldDB" id="A0A4Y4F0S3"/>
<feature type="binding site" evidence="8">
    <location>
        <position position="136"/>
    </location>
    <ligand>
        <name>Zn(2+)</name>
        <dbReference type="ChEBI" id="CHEBI:29105"/>
        <note>catalytic</note>
    </ligand>
</feature>
<dbReference type="PANTHER" id="PTHR22726">
    <property type="entry name" value="METALLOENDOPEPTIDASE OMA1"/>
    <property type="match status" value="1"/>
</dbReference>
<protein>
    <recommendedName>
        <fullName evidence="8">Putative beta-barrel assembly-enhancing protease</fullName>
        <ecNumber evidence="8">3.4.-.-</ecNumber>
    </recommendedName>
</protein>
<dbReference type="SUPFAM" id="SSF48452">
    <property type="entry name" value="TPR-like"/>
    <property type="match status" value="1"/>
</dbReference>
<dbReference type="Proteomes" id="UP000319812">
    <property type="component" value="Unassembled WGS sequence"/>
</dbReference>
<evidence type="ECO:0000259" key="9">
    <source>
        <dbReference type="Pfam" id="PF01435"/>
    </source>
</evidence>
<comment type="subcellular location">
    <subcellularLocation>
        <location evidence="8">Periplasm</location>
    </subcellularLocation>
</comment>
<evidence type="ECO:0000256" key="7">
    <source>
        <dbReference type="ARBA" id="ARBA00023049"/>
    </source>
</evidence>
<feature type="active site" description="Proton donor" evidence="8">
    <location>
        <position position="206"/>
    </location>
</feature>
<dbReference type="RefSeq" id="WP_141317244.1">
    <property type="nucleotide sequence ID" value="NZ_BJOC01000003.1"/>
</dbReference>
<proteinExistence type="inferred from homology"/>
<dbReference type="Pfam" id="PF01435">
    <property type="entry name" value="Peptidase_M48"/>
    <property type="match status" value="1"/>
</dbReference>
<gene>
    <name evidence="10" type="ORF">HHA01_02070</name>
</gene>
<dbReference type="GO" id="GO:0042597">
    <property type="term" value="C:periplasmic space"/>
    <property type="evidence" value="ECO:0007669"/>
    <property type="project" value="UniProtKB-SubCell"/>
</dbReference>
<keyword evidence="6 8" id="KW-0862">Zinc</keyword>
<feature type="binding site" evidence="8">
    <location>
        <position position="140"/>
    </location>
    <ligand>
        <name>Zn(2+)</name>
        <dbReference type="ChEBI" id="CHEBI:29105"/>
        <note>catalytic</note>
    </ligand>
</feature>
<dbReference type="OrthoDB" id="9810445at2"/>
<dbReference type="GO" id="GO:0016020">
    <property type="term" value="C:membrane"/>
    <property type="evidence" value="ECO:0007669"/>
    <property type="project" value="InterPro"/>
</dbReference>
<evidence type="ECO:0000256" key="6">
    <source>
        <dbReference type="ARBA" id="ARBA00022833"/>
    </source>
</evidence>
<name>A0A4Y4F0S3_9GAMM</name>
<dbReference type="EC" id="3.4.-.-" evidence="8"/>
<evidence type="ECO:0000256" key="4">
    <source>
        <dbReference type="ARBA" id="ARBA00022764"/>
    </source>
</evidence>
<dbReference type="HAMAP" id="MF_00997">
    <property type="entry name" value="Protease_BepA"/>
    <property type="match status" value="1"/>
</dbReference>
<feature type="active site" evidence="8">
    <location>
        <position position="137"/>
    </location>
</feature>
<dbReference type="Gene3D" id="3.30.2010.10">
    <property type="entry name" value="Metalloproteases ('zincins'), catalytic domain"/>
    <property type="match status" value="1"/>
</dbReference>
<evidence type="ECO:0000256" key="5">
    <source>
        <dbReference type="ARBA" id="ARBA00022801"/>
    </source>
</evidence>
<evidence type="ECO:0000256" key="3">
    <source>
        <dbReference type="ARBA" id="ARBA00022729"/>
    </source>
</evidence>
<evidence type="ECO:0000256" key="8">
    <source>
        <dbReference type="HAMAP-Rule" id="MF_00997"/>
    </source>
</evidence>
<dbReference type="InterPro" id="IPR001915">
    <property type="entry name" value="Peptidase_M48"/>
</dbReference>
<keyword evidence="11" id="KW-1185">Reference proteome</keyword>
<dbReference type="InterPro" id="IPR030873">
    <property type="entry name" value="Protease_BepA"/>
</dbReference>
<dbReference type="GO" id="GO:0004222">
    <property type="term" value="F:metalloendopeptidase activity"/>
    <property type="evidence" value="ECO:0007669"/>
    <property type="project" value="InterPro"/>
</dbReference>
<sequence precursor="true">MLRRLATCLGMAVVCLTLATPSKALNLDLEPPELPTLVNSNTQAVSGEETQLGRTWLRQFRAHASTWDDPITQAYVEALVAQLLPHASLVGIDPITTLVGSERLNAFAVPGGVIGINTGLFAFAEQEAPLVSVIAHELGHLEQRHYARRKARAEQTQIPTMAAMLAGMLIAAGGGGDAGIAAAMGSQAAFIQDQLAYSRRYEHEADRSGLQIMAGAGYDPQAMVDMFRTMQRMISLQGGSPPEFLLTHPVTQSRISDAQSRVDQLQIEASGTDSLEYQLVRARSLLAIHHRNPRQAVTRQAKDGAPQDARRYLQALIDAKQGRIQDALAILDVLAEQHPDLSLLPASAAAIALDAGLIEQAIARSRHQLRLMPGYFPARLVLGEALLQRDPNAAYHVLHDLANDRPEDPQVFALLAEAAGHSERKAWGHIARAEQLQLTGRIDQGIEQLDIAMEVAKQNGAPIALAHAEQRRQAFIEYRESMEDFQ</sequence>
<dbReference type="InterPro" id="IPR011990">
    <property type="entry name" value="TPR-like_helical_dom_sf"/>
</dbReference>
<comment type="cofactor">
    <cofactor evidence="8">
        <name>Zn(2+)</name>
        <dbReference type="ChEBI" id="CHEBI:29105"/>
    </cofactor>
    <text evidence="8">Binds 1 zinc ion per subunit.</text>
</comment>
<evidence type="ECO:0000256" key="2">
    <source>
        <dbReference type="ARBA" id="ARBA00022723"/>
    </source>
</evidence>
<accession>A0A4Y4F0S3</accession>
<keyword evidence="7 8" id="KW-0482">Metalloprotease</keyword>
<dbReference type="GO" id="GO:0051603">
    <property type="term" value="P:proteolysis involved in protein catabolic process"/>
    <property type="evidence" value="ECO:0007669"/>
    <property type="project" value="TreeGrafter"/>
</dbReference>